<accession>A0AA38MQY5</accession>
<dbReference type="Proteomes" id="UP001176059">
    <property type="component" value="Unassembled WGS sequence"/>
</dbReference>
<organism evidence="2 3">
    <name type="scientific">Lentinula guzmanii</name>
    <dbReference type="NCBI Taxonomy" id="2804957"/>
    <lineage>
        <taxon>Eukaryota</taxon>
        <taxon>Fungi</taxon>
        <taxon>Dikarya</taxon>
        <taxon>Basidiomycota</taxon>
        <taxon>Agaricomycotina</taxon>
        <taxon>Agaricomycetes</taxon>
        <taxon>Agaricomycetidae</taxon>
        <taxon>Agaricales</taxon>
        <taxon>Marasmiineae</taxon>
        <taxon>Omphalotaceae</taxon>
        <taxon>Lentinula</taxon>
    </lineage>
</organism>
<protein>
    <submittedName>
        <fullName evidence="2">Uncharacterized protein</fullName>
    </submittedName>
</protein>
<evidence type="ECO:0000313" key="3">
    <source>
        <dbReference type="Proteomes" id="UP001176059"/>
    </source>
</evidence>
<sequence>MGPTFNQLVQVNYDEVTFSDGTKSISERQNASNADLTSNNSGSGTPLPTKFERAHIFMGVWSPSSHTPIWWANELITPWPENDNNSNNANINTSLPNSEPVINYWILEPKLLGTAIWVNIQGGTYDTVEKRKKNGTFVKTVLESDNIVPLVVDIGGQQCLVSVTSILKFHKWPKPSTKRALMIVIEGPHTGKFVRQLYHFFQMSKAPENAKFIAAMTDRSMDVEFVTREILDLDRDEVELVEESASECRTNQPEILNASAKMLNYGLV</sequence>
<name>A0AA38MQY5_9AGAR</name>
<proteinExistence type="predicted"/>
<dbReference type="EMBL" id="JANVFO010000083">
    <property type="protein sequence ID" value="KAJ3715636.1"/>
    <property type="molecule type" value="Genomic_DNA"/>
</dbReference>
<gene>
    <name evidence="2" type="ORF">DFJ43DRAFT_1043491</name>
</gene>
<feature type="region of interest" description="Disordered" evidence="1">
    <location>
        <begin position="27"/>
        <end position="46"/>
    </location>
</feature>
<keyword evidence="3" id="KW-1185">Reference proteome</keyword>
<evidence type="ECO:0000256" key="1">
    <source>
        <dbReference type="SAM" id="MobiDB-lite"/>
    </source>
</evidence>
<evidence type="ECO:0000313" key="2">
    <source>
        <dbReference type="EMBL" id="KAJ3715636.1"/>
    </source>
</evidence>
<reference evidence="2" key="1">
    <citation type="submission" date="2022-08" db="EMBL/GenBank/DDBJ databases">
        <authorList>
            <consortium name="DOE Joint Genome Institute"/>
            <person name="Min B."/>
            <person name="Sierra-Patev S."/>
            <person name="Naranjo-Ortiz M."/>
            <person name="Looney B."/>
            <person name="Konkel Z."/>
            <person name="Slot J.C."/>
            <person name="Sakamoto Y."/>
            <person name="Steenwyk J.L."/>
            <person name="Rokas A."/>
            <person name="Carro J."/>
            <person name="Camarero S."/>
            <person name="Ferreira P."/>
            <person name="Molpeceres G."/>
            <person name="Ruiz-duenas F.J."/>
            <person name="Serrano A."/>
            <person name="Henrissat B."/>
            <person name="Drula E."/>
            <person name="Hughes K.W."/>
            <person name="Mata J.L."/>
            <person name="Ishikawa N.K."/>
            <person name="Vargas-Isla R."/>
            <person name="Ushijima S."/>
            <person name="Smith C.A."/>
            <person name="Ahrendt S."/>
            <person name="Andreopoulos W."/>
            <person name="He G."/>
            <person name="LaButti K."/>
            <person name="Lipzen A."/>
            <person name="Ng V."/>
            <person name="Riley R."/>
            <person name="Sandor L."/>
            <person name="Barry K."/>
            <person name="Martinez A.T."/>
            <person name="Xiao Y."/>
            <person name="Gibbons J.G."/>
            <person name="Terashima K."/>
            <person name="Hibbett D.S."/>
            <person name="Grigoriev I.V."/>
        </authorList>
    </citation>
    <scope>NUCLEOTIDE SEQUENCE</scope>
    <source>
        <strain evidence="2">ET3784</strain>
    </source>
</reference>
<dbReference type="AlphaFoldDB" id="A0AA38MQY5"/>
<comment type="caution">
    <text evidence="2">The sequence shown here is derived from an EMBL/GenBank/DDBJ whole genome shotgun (WGS) entry which is preliminary data.</text>
</comment>
<reference evidence="2" key="2">
    <citation type="journal article" date="2023" name="Proc. Natl. Acad. Sci. U.S.A.">
        <title>A global phylogenomic analysis of the shiitake genus Lentinula.</title>
        <authorList>
            <person name="Sierra-Patev S."/>
            <person name="Min B."/>
            <person name="Naranjo-Ortiz M."/>
            <person name="Looney B."/>
            <person name="Konkel Z."/>
            <person name="Slot J.C."/>
            <person name="Sakamoto Y."/>
            <person name="Steenwyk J.L."/>
            <person name="Rokas A."/>
            <person name="Carro J."/>
            <person name="Camarero S."/>
            <person name="Ferreira P."/>
            <person name="Molpeceres G."/>
            <person name="Ruiz-Duenas F.J."/>
            <person name="Serrano A."/>
            <person name="Henrissat B."/>
            <person name="Drula E."/>
            <person name="Hughes K.W."/>
            <person name="Mata J.L."/>
            <person name="Ishikawa N.K."/>
            <person name="Vargas-Isla R."/>
            <person name="Ushijima S."/>
            <person name="Smith C.A."/>
            <person name="Donoghue J."/>
            <person name="Ahrendt S."/>
            <person name="Andreopoulos W."/>
            <person name="He G."/>
            <person name="LaButti K."/>
            <person name="Lipzen A."/>
            <person name="Ng V."/>
            <person name="Riley R."/>
            <person name="Sandor L."/>
            <person name="Barry K."/>
            <person name="Martinez A.T."/>
            <person name="Xiao Y."/>
            <person name="Gibbons J.G."/>
            <person name="Terashima K."/>
            <person name="Grigoriev I.V."/>
            <person name="Hibbett D."/>
        </authorList>
    </citation>
    <scope>NUCLEOTIDE SEQUENCE</scope>
    <source>
        <strain evidence="2">ET3784</strain>
    </source>
</reference>